<dbReference type="PANTHER" id="PTHR43833:SF5">
    <property type="entry name" value="TRK SYSTEM POTASSIUM UPTAKE PROTEIN TRKA"/>
    <property type="match status" value="1"/>
</dbReference>
<dbReference type="NCBIfam" id="NF007030">
    <property type="entry name" value="PRK09496.1-1"/>
    <property type="match status" value="1"/>
</dbReference>
<dbReference type="RefSeq" id="WP_138240148.1">
    <property type="nucleotide sequence ID" value="NZ_VBRY01000014.1"/>
</dbReference>
<protein>
    <recommendedName>
        <fullName evidence="1">Trk system potassium uptake protein TrkA</fullName>
    </recommendedName>
</protein>
<dbReference type="SUPFAM" id="SSF116726">
    <property type="entry name" value="TrkA C-terminal domain-like"/>
    <property type="match status" value="2"/>
</dbReference>
<dbReference type="OrthoDB" id="9775180at2"/>
<accession>A0A5R9GMH5</accession>
<dbReference type="InterPro" id="IPR006036">
    <property type="entry name" value="K_uptake_TrkA"/>
</dbReference>
<evidence type="ECO:0000313" key="10">
    <source>
        <dbReference type="Proteomes" id="UP000306585"/>
    </source>
</evidence>
<keyword evidence="10" id="KW-1185">Reference proteome</keyword>
<sequence length="456" mass="49849">MNVVILGAGEVGYHIASRLATEGNNVSVVDQDEARLQVIAESMDVRTVCGKASYPAVLEQAGAAHADLLIAVTTNDEVNMLACQVAHSLFKVPTKLARVREQDYVKHPELFGRDDLPIDKMISPEGEAAKVVMGRLNVSSALDAREFFDGAIELVEFTVRPKGKLAGLALNELPEVMGDLRIYVVAHEHNGRWRVPKGDTVLLAGDSIYVAVAKKHLDILMHTIDLSYQTPQGRNVMIIGGGRIGYLVARELELAGAKVKIIEYNEARAEWLSEHLNNVVVIHGDALDRKLLEEENVDRMDDFLALTNDDENNILGSLIAKRYGVGHVVTLVNRAIYTQLVRQIGLDVTVSPRLSTVATILSHIRKGRIHGMASLADGQLEVLEAEALETSSILDTPLRSLKLPADTVIGAILRGGEIIIPDGSVSVRARDHVLIVTTSESVPQVEKLFEVHLEFF</sequence>
<dbReference type="NCBIfam" id="NF007031">
    <property type="entry name" value="PRK09496.1-2"/>
    <property type="match status" value="1"/>
</dbReference>
<keyword evidence="3" id="KW-0633">Potassium transport</keyword>
<evidence type="ECO:0000259" key="8">
    <source>
        <dbReference type="PROSITE" id="PS51202"/>
    </source>
</evidence>
<reference evidence="9 10" key="1">
    <citation type="journal article" date="2019" name="Appl. Environ. Microbiol.">
        <title>Environmental Evidence and Genomic Insight of Iron-oxidizing Bacteria Preference Towards More Corrosion Resistant Stainless Steel at Higher Salinities.</title>
        <authorList>
            <person name="Garrison C.E."/>
            <person name="Price K.A."/>
            <person name="Field E.K."/>
        </authorList>
    </citation>
    <scope>NUCLEOTIDE SEQUENCE [LARGE SCALE GENOMIC DNA]</scope>
    <source>
        <strain evidence="9 10">P3</strain>
    </source>
</reference>
<dbReference type="PRINTS" id="PR00335">
    <property type="entry name" value="KUPTAKETRKA"/>
</dbReference>
<dbReference type="PROSITE" id="PS51202">
    <property type="entry name" value="RCK_C"/>
    <property type="match status" value="2"/>
</dbReference>
<name>A0A5R9GMH5_9PROT</name>
<dbReference type="AlphaFoldDB" id="A0A5R9GMH5"/>
<evidence type="ECO:0000259" key="7">
    <source>
        <dbReference type="PROSITE" id="PS51201"/>
    </source>
</evidence>
<organism evidence="9 10">
    <name type="scientific">Mariprofundus erugo</name>
    <dbReference type="NCBI Taxonomy" id="2528639"/>
    <lineage>
        <taxon>Bacteria</taxon>
        <taxon>Pseudomonadati</taxon>
        <taxon>Pseudomonadota</taxon>
        <taxon>Candidatius Mariprofundia</taxon>
        <taxon>Mariprofundales</taxon>
        <taxon>Mariprofundaceae</taxon>
        <taxon>Mariprofundus</taxon>
    </lineage>
</organism>
<dbReference type="InterPro" id="IPR050721">
    <property type="entry name" value="Trk_Ktr_HKT_K-transport"/>
</dbReference>
<dbReference type="PANTHER" id="PTHR43833">
    <property type="entry name" value="POTASSIUM CHANNEL PROTEIN 2-RELATED-RELATED"/>
    <property type="match status" value="1"/>
</dbReference>
<feature type="domain" description="RCK C-terminal" evidence="8">
    <location>
        <begin position="142"/>
        <end position="226"/>
    </location>
</feature>
<evidence type="ECO:0000256" key="6">
    <source>
        <dbReference type="ARBA" id="ARBA00023065"/>
    </source>
</evidence>
<dbReference type="Gene3D" id="3.40.50.720">
    <property type="entry name" value="NAD(P)-binding Rossmann-like Domain"/>
    <property type="match status" value="2"/>
</dbReference>
<evidence type="ECO:0000256" key="5">
    <source>
        <dbReference type="ARBA" id="ARBA00023027"/>
    </source>
</evidence>
<dbReference type="Proteomes" id="UP000306585">
    <property type="component" value="Unassembled WGS sequence"/>
</dbReference>
<dbReference type="InterPro" id="IPR036721">
    <property type="entry name" value="RCK_C_sf"/>
</dbReference>
<keyword evidence="2" id="KW-0813">Transport</keyword>
<gene>
    <name evidence="9" type="primary">trkA</name>
    <name evidence="9" type="ORF">FEF65_12460</name>
</gene>
<feature type="domain" description="RCK N-terminal" evidence="7">
    <location>
        <begin position="233"/>
        <end position="352"/>
    </location>
</feature>
<dbReference type="Pfam" id="PF02080">
    <property type="entry name" value="TrkA_C"/>
    <property type="match status" value="2"/>
</dbReference>
<dbReference type="InterPro" id="IPR036291">
    <property type="entry name" value="NAD(P)-bd_dom_sf"/>
</dbReference>
<feature type="domain" description="RCK C-terminal" evidence="8">
    <location>
        <begin position="370"/>
        <end position="451"/>
    </location>
</feature>
<dbReference type="Gene3D" id="3.30.70.1450">
    <property type="entry name" value="Regulator of K+ conductance, C-terminal domain"/>
    <property type="match status" value="2"/>
</dbReference>
<feature type="domain" description="RCK N-terminal" evidence="7">
    <location>
        <begin position="1"/>
        <end position="122"/>
    </location>
</feature>
<dbReference type="InterPro" id="IPR006037">
    <property type="entry name" value="RCK_C"/>
</dbReference>
<keyword evidence="6" id="KW-0406">Ion transport</keyword>
<evidence type="ECO:0000256" key="3">
    <source>
        <dbReference type="ARBA" id="ARBA00022538"/>
    </source>
</evidence>
<dbReference type="GO" id="GO:0015079">
    <property type="term" value="F:potassium ion transmembrane transporter activity"/>
    <property type="evidence" value="ECO:0007669"/>
    <property type="project" value="InterPro"/>
</dbReference>
<keyword evidence="4" id="KW-0630">Potassium</keyword>
<evidence type="ECO:0000256" key="4">
    <source>
        <dbReference type="ARBA" id="ARBA00022958"/>
    </source>
</evidence>
<dbReference type="EMBL" id="VBRY01000014">
    <property type="protein sequence ID" value="TLS65633.1"/>
    <property type="molecule type" value="Genomic_DNA"/>
</dbReference>
<comment type="caution">
    <text evidence="9">The sequence shown here is derived from an EMBL/GenBank/DDBJ whole genome shotgun (WGS) entry which is preliminary data.</text>
</comment>
<dbReference type="GO" id="GO:0005886">
    <property type="term" value="C:plasma membrane"/>
    <property type="evidence" value="ECO:0007669"/>
    <property type="project" value="InterPro"/>
</dbReference>
<evidence type="ECO:0000256" key="2">
    <source>
        <dbReference type="ARBA" id="ARBA00022448"/>
    </source>
</evidence>
<dbReference type="PROSITE" id="PS51201">
    <property type="entry name" value="RCK_N"/>
    <property type="match status" value="2"/>
</dbReference>
<evidence type="ECO:0000256" key="1">
    <source>
        <dbReference type="ARBA" id="ARBA00017378"/>
    </source>
</evidence>
<proteinExistence type="predicted"/>
<dbReference type="Pfam" id="PF02254">
    <property type="entry name" value="TrkA_N"/>
    <property type="match status" value="2"/>
</dbReference>
<dbReference type="NCBIfam" id="NF007032">
    <property type="entry name" value="PRK09496.1-4"/>
    <property type="match status" value="1"/>
</dbReference>
<keyword evidence="5" id="KW-0520">NAD</keyword>
<dbReference type="SUPFAM" id="SSF51735">
    <property type="entry name" value="NAD(P)-binding Rossmann-fold domains"/>
    <property type="match status" value="2"/>
</dbReference>
<dbReference type="NCBIfam" id="NF007039">
    <property type="entry name" value="PRK09496.3-2"/>
    <property type="match status" value="1"/>
</dbReference>
<dbReference type="InterPro" id="IPR003148">
    <property type="entry name" value="RCK_N"/>
</dbReference>
<evidence type="ECO:0000313" key="9">
    <source>
        <dbReference type="EMBL" id="TLS65633.1"/>
    </source>
</evidence>